<accession>A0A4V2RXR1</accession>
<keyword evidence="2" id="KW-1185">Reference proteome</keyword>
<dbReference type="Proteomes" id="UP000294881">
    <property type="component" value="Unassembled WGS sequence"/>
</dbReference>
<dbReference type="OrthoDB" id="9812140at2"/>
<dbReference type="AlphaFoldDB" id="A0A4V2RXR1"/>
<dbReference type="PANTHER" id="PTHR42935:SF1">
    <property type="entry name" value="SLR0930 PROTEIN"/>
    <property type="match status" value="1"/>
</dbReference>
<dbReference type="InterPro" id="IPR008533">
    <property type="entry name" value="DUF815"/>
</dbReference>
<protein>
    <submittedName>
        <fullName evidence="1">Uncharacterized protein</fullName>
    </submittedName>
</protein>
<sequence length="315" mass="34933">MTQDHDAQHPSQASWQAFAAALVQAGAPEALNRIAAALERAWPEPPPIADFESADAFVWHAAPPRLAAVPHVNRVEMVLLQGVDRARDQLQDNTTRFARGLPANNALLWGARGMGKSSLVKAVHAAINNGDGNGARRTGNDRLKLIEIHREDIASLPVLMNLLREASYNFIVFCDDLSFDSDDTSYKSLKAALDGGIEGRPRNVLFYATSNRRHLLPRDMMENERSTAINPGEAVEEKVSLSDRFGLWLGFHKCSQDEYLAMVNGYVSHYGLAIDPAELRRDALEWATTRGYRSGRTAWQYIQDLAGRLGRTLET</sequence>
<dbReference type="RefSeq" id="WP_132003503.1">
    <property type="nucleotide sequence ID" value="NZ_JBHUNN010000002.1"/>
</dbReference>
<dbReference type="Pfam" id="PF05673">
    <property type="entry name" value="DUF815"/>
    <property type="match status" value="1"/>
</dbReference>
<dbReference type="Gene3D" id="3.40.50.300">
    <property type="entry name" value="P-loop containing nucleotide triphosphate hydrolases"/>
    <property type="match status" value="1"/>
</dbReference>
<reference evidence="1 2" key="1">
    <citation type="submission" date="2019-03" db="EMBL/GenBank/DDBJ databases">
        <title>Genomic Encyclopedia of Type Strains, Phase IV (KMG-IV): sequencing the most valuable type-strain genomes for metagenomic binning, comparative biology and taxonomic classification.</title>
        <authorList>
            <person name="Goeker M."/>
        </authorList>
    </citation>
    <scope>NUCLEOTIDE SEQUENCE [LARGE SCALE GENOMIC DNA]</scope>
    <source>
        <strain evidence="1 2">DSM 22958</strain>
    </source>
</reference>
<evidence type="ECO:0000313" key="1">
    <source>
        <dbReference type="EMBL" id="TCO15257.1"/>
    </source>
</evidence>
<comment type="caution">
    <text evidence="1">The sequence shown here is derived from an EMBL/GenBank/DDBJ whole genome shotgun (WGS) entry which is preliminary data.</text>
</comment>
<gene>
    <name evidence="1" type="ORF">EV666_102235</name>
</gene>
<name>A0A4V2RXR1_9HYPH</name>
<proteinExistence type="predicted"/>
<dbReference type="EMBL" id="SLWL01000002">
    <property type="protein sequence ID" value="TCO15257.1"/>
    <property type="molecule type" value="Genomic_DNA"/>
</dbReference>
<dbReference type="InterPro" id="IPR027417">
    <property type="entry name" value="P-loop_NTPase"/>
</dbReference>
<organism evidence="1 2">
    <name type="scientific">Camelimonas lactis</name>
    <dbReference type="NCBI Taxonomy" id="659006"/>
    <lineage>
        <taxon>Bacteria</taxon>
        <taxon>Pseudomonadati</taxon>
        <taxon>Pseudomonadota</taxon>
        <taxon>Alphaproteobacteria</taxon>
        <taxon>Hyphomicrobiales</taxon>
        <taxon>Chelatococcaceae</taxon>
        <taxon>Camelimonas</taxon>
    </lineage>
</organism>
<dbReference type="SUPFAM" id="SSF52540">
    <property type="entry name" value="P-loop containing nucleoside triphosphate hydrolases"/>
    <property type="match status" value="1"/>
</dbReference>
<dbReference type="CDD" id="cd00009">
    <property type="entry name" value="AAA"/>
    <property type="match status" value="1"/>
</dbReference>
<evidence type="ECO:0000313" key="2">
    <source>
        <dbReference type="Proteomes" id="UP000294881"/>
    </source>
</evidence>
<dbReference type="PANTHER" id="PTHR42935">
    <property type="entry name" value="SLR0930 PROTEIN"/>
    <property type="match status" value="1"/>
</dbReference>